<gene>
    <name evidence="1" type="ORF">KV113_12315</name>
</gene>
<dbReference type="EMBL" id="JAYJJU010000010">
    <property type="protein sequence ID" value="MEB3032338.1"/>
    <property type="molecule type" value="Genomic_DNA"/>
</dbReference>
<keyword evidence="2" id="KW-1185">Reference proteome</keyword>
<evidence type="ECO:0000313" key="2">
    <source>
        <dbReference type="Proteomes" id="UP001298593"/>
    </source>
</evidence>
<comment type="caution">
    <text evidence="1">The sequence shown here is derived from an EMBL/GenBank/DDBJ whole genome shotgun (WGS) entry which is preliminary data.</text>
</comment>
<name>A0ABU5XWN9_9MYCO</name>
<accession>A0ABU5XWN9</accession>
<protein>
    <submittedName>
        <fullName evidence="1">Uncharacterized protein</fullName>
    </submittedName>
</protein>
<sequence length="42" mass="4287">MPSACLRPVVFVVGEASGGFVEVHGVVAVVDAVEGFVVAEWA</sequence>
<reference evidence="1 2" key="1">
    <citation type="submission" date="2023-12" db="EMBL/GenBank/DDBJ databases">
        <title>Description of new species of Mycobacterium terrae complex isolated from sewage at the Sao Paulo Zoological Park Foundation in Brazil.</title>
        <authorList>
            <person name="Romagnoli C.L."/>
            <person name="Conceicao E.C."/>
            <person name="Machado E."/>
            <person name="Barreto L.B.P.F."/>
            <person name="Sharma A."/>
            <person name="Silva N.M."/>
            <person name="Marques L.E."/>
            <person name="Juliana M.A."/>
            <person name="Lourenco M.C.S."/>
            <person name="Digiampietri L.A."/>
            <person name="Suffys P.N."/>
            <person name="Viana-Niero C."/>
        </authorList>
    </citation>
    <scope>NUCLEOTIDE SEQUENCE [LARGE SCALE GENOMIC DNA]</scope>
    <source>
        <strain evidence="1 2">MYC340</strain>
    </source>
</reference>
<dbReference type="Proteomes" id="UP001298593">
    <property type="component" value="Unassembled WGS sequence"/>
</dbReference>
<proteinExistence type="predicted"/>
<dbReference type="RefSeq" id="WP_255611411.1">
    <property type="nucleotide sequence ID" value="NZ_JAYJJU010000010.1"/>
</dbReference>
<organism evidence="1 2">
    <name type="scientific">[Mycobacterium] nativiensis</name>
    <dbReference type="NCBI Taxonomy" id="2855503"/>
    <lineage>
        <taxon>Bacteria</taxon>
        <taxon>Bacillati</taxon>
        <taxon>Actinomycetota</taxon>
        <taxon>Actinomycetes</taxon>
        <taxon>Mycobacteriales</taxon>
        <taxon>Mycobacteriaceae</taxon>
        <taxon>Mycolicibacter</taxon>
    </lineage>
</organism>
<evidence type="ECO:0000313" key="1">
    <source>
        <dbReference type="EMBL" id="MEB3032338.1"/>
    </source>
</evidence>